<name>A0ABM3LG16_BICAN</name>
<proteinExistence type="predicted"/>
<dbReference type="Gene3D" id="3.60.10.10">
    <property type="entry name" value="Endonuclease/exonuclease/phosphatase"/>
    <property type="match status" value="1"/>
</dbReference>
<reference evidence="2" key="1">
    <citation type="submission" date="2025-08" db="UniProtKB">
        <authorList>
            <consortium name="RefSeq"/>
        </authorList>
    </citation>
    <scope>IDENTIFICATION</scope>
</reference>
<gene>
    <name evidence="2" type="primary">LOC128198163</name>
</gene>
<dbReference type="RefSeq" id="XP_052738002.1">
    <property type="nucleotide sequence ID" value="XM_052882042.1"/>
</dbReference>
<dbReference type="SUPFAM" id="SSF56219">
    <property type="entry name" value="DNase I-like"/>
    <property type="match status" value="1"/>
</dbReference>
<dbReference type="GeneID" id="128198163"/>
<dbReference type="InterPro" id="IPR036691">
    <property type="entry name" value="Endo/exonu/phosph_ase_sf"/>
</dbReference>
<protein>
    <submittedName>
        <fullName evidence="2">Uncharacterized protein LOC128198163</fullName>
    </submittedName>
</protein>
<evidence type="ECO:0000313" key="1">
    <source>
        <dbReference type="Proteomes" id="UP001652582"/>
    </source>
</evidence>
<dbReference type="Proteomes" id="UP001652582">
    <property type="component" value="Chromosome 6"/>
</dbReference>
<organism evidence="1 2">
    <name type="scientific">Bicyclus anynana</name>
    <name type="common">Squinting bush brown butterfly</name>
    <dbReference type="NCBI Taxonomy" id="110368"/>
    <lineage>
        <taxon>Eukaryota</taxon>
        <taxon>Metazoa</taxon>
        <taxon>Ecdysozoa</taxon>
        <taxon>Arthropoda</taxon>
        <taxon>Hexapoda</taxon>
        <taxon>Insecta</taxon>
        <taxon>Pterygota</taxon>
        <taxon>Neoptera</taxon>
        <taxon>Endopterygota</taxon>
        <taxon>Lepidoptera</taxon>
        <taxon>Glossata</taxon>
        <taxon>Ditrysia</taxon>
        <taxon>Papilionoidea</taxon>
        <taxon>Nymphalidae</taxon>
        <taxon>Satyrinae</taxon>
        <taxon>Satyrini</taxon>
        <taxon>Mycalesina</taxon>
        <taxon>Bicyclus</taxon>
    </lineage>
</organism>
<sequence length="154" mass="17124">MPRCIAATLLTQYCYRDLTTVRIQKGTPLSSQAPARPLILASLYLPIEEQIPPQQVVNLIKYCEEGNIDLIIAVDTNAHHSLWGSEDNNKRGITDSPLCRACMEEEETPIHVMLRCRGVSVQRAAHIGSPATLHEAFGDLGGLLNFWSELGWLE</sequence>
<accession>A0ABM3LG16</accession>
<evidence type="ECO:0000313" key="2">
    <source>
        <dbReference type="RefSeq" id="XP_052738002.1"/>
    </source>
</evidence>
<keyword evidence="1" id="KW-1185">Reference proteome</keyword>